<evidence type="ECO:0000256" key="4">
    <source>
        <dbReference type="ARBA" id="ARBA00022448"/>
    </source>
</evidence>
<dbReference type="GO" id="GO:0005886">
    <property type="term" value="C:plasma membrane"/>
    <property type="evidence" value="ECO:0007669"/>
    <property type="project" value="UniProtKB-SubCell"/>
</dbReference>
<dbReference type="SUPFAM" id="SSF51344">
    <property type="entry name" value="Epsilon subunit of F1F0-ATP synthase N-terminal domain"/>
    <property type="match status" value="1"/>
</dbReference>
<dbReference type="InterPro" id="IPR020547">
    <property type="entry name" value="ATP_synth_F1_esu_C"/>
</dbReference>
<keyword evidence="6 11" id="KW-0375">Hydrogen ion transport</keyword>
<keyword evidence="5 11" id="KW-1003">Cell membrane</keyword>
<keyword evidence="10 11" id="KW-0066">ATP synthesis</keyword>
<dbReference type="OrthoDB" id="9804110at2"/>
<comment type="function">
    <text evidence="1 11">Produces ATP from ADP in the presence of a proton gradient across the membrane.</text>
</comment>
<dbReference type="CDD" id="cd12152">
    <property type="entry name" value="F1-ATPase_delta"/>
    <property type="match status" value="1"/>
</dbReference>
<keyword evidence="4 11" id="KW-0813">Transport</keyword>
<dbReference type="RefSeq" id="WP_154483979.1">
    <property type="nucleotide sequence ID" value="NZ_VULR01000007.1"/>
</dbReference>
<proteinExistence type="inferred from homology"/>
<dbReference type="SUPFAM" id="SSF46604">
    <property type="entry name" value="Epsilon subunit of F1F0-ATP synthase C-terminal domain"/>
    <property type="match status" value="1"/>
</dbReference>
<feature type="domain" description="ATP synthase epsilon subunit C-terminal" evidence="13">
    <location>
        <begin position="86"/>
        <end position="131"/>
    </location>
</feature>
<evidence type="ECO:0000256" key="8">
    <source>
        <dbReference type="ARBA" id="ARBA00023136"/>
    </source>
</evidence>
<dbReference type="Gene3D" id="2.60.15.10">
    <property type="entry name" value="F0F1 ATP synthase delta/epsilon subunit, N-terminal"/>
    <property type="match status" value="1"/>
</dbReference>
<dbReference type="Gene3D" id="1.20.5.440">
    <property type="entry name" value="ATP synthase delta/epsilon subunit, C-terminal domain"/>
    <property type="match status" value="1"/>
</dbReference>
<comment type="similarity">
    <text evidence="3 11 12">Belongs to the ATPase epsilon chain family.</text>
</comment>
<reference evidence="15 16" key="1">
    <citation type="submission" date="2019-08" db="EMBL/GenBank/DDBJ databases">
        <title>In-depth cultivation of the pig gut microbiome towards novel bacterial diversity and tailored functional studies.</title>
        <authorList>
            <person name="Wylensek D."/>
            <person name="Hitch T.C.A."/>
            <person name="Clavel T."/>
        </authorList>
    </citation>
    <scope>NUCLEOTIDE SEQUENCE [LARGE SCALE GENOMIC DNA]</scope>
    <source>
        <strain evidence="15 16">Med78-601-WT-4W-RMD-3</strain>
    </source>
</reference>
<evidence type="ECO:0000256" key="12">
    <source>
        <dbReference type="RuleBase" id="RU003656"/>
    </source>
</evidence>
<gene>
    <name evidence="11" type="primary">atpC</name>
    <name evidence="15" type="ORF">FYJ27_06035</name>
</gene>
<keyword evidence="8 11" id="KW-0472">Membrane</keyword>
<name>A0A844FH71_9FIRM</name>
<evidence type="ECO:0000256" key="5">
    <source>
        <dbReference type="ARBA" id="ARBA00022475"/>
    </source>
</evidence>
<dbReference type="NCBIfam" id="NF001846">
    <property type="entry name" value="PRK00571.1-3"/>
    <property type="match status" value="1"/>
</dbReference>
<evidence type="ECO:0000256" key="1">
    <source>
        <dbReference type="ARBA" id="ARBA00003543"/>
    </source>
</evidence>
<dbReference type="PANTHER" id="PTHR13822">
    <property type="entry name" value="ATP SYNTHASE DELTA/EPSILON CHAIN"/>
    <property type="match status" value="1"/>
</dbReference>
<dbReference type="InterPro" id="IPR036771">
    <property type="entry name" value="ATPsynth_dsu/esu_N"/>
</dbReference>
<dbReference type="Pfam" id="PF02823">
    <property type="entry name" value="ATP-synt_DE_N"/>
    <property type="match status" value="1"/>
</dbReference>
<keyword evidence="7 11" id="KW-0406">Ion transport</keyword>
<comment type="caution">
    <text evidence="15">The sequence shown here is derived from an EMBL/GenBank/DDBJ whole genome shotgun (WGS) entry which is preliminary data.</text>
</comment>
<evidence type="ECO:0000259" key="14">
    <source>
        <dbReference type="Pfam" id="PF02823"/>
    </source>
</evidence>
<dbReference type="HAMAP" id="MF_00530">
    <property type="entry name" value="ATP_synth_epsil_bac"/>
    <property type="match status" value="1"/>
</dbReference>
<dbReference type="GO" id="GO:0046933">
    <property type="term" value="F:proton-transporting ATP synthase activity, rotational mechanism"/>
    <property type="evidence" value="ECO:0007669"/>
    <property type="project" value="UniProtKB-UniRule"/>
</dbReference>
<accession>A0A844FH71</accession>
<dbReference type="GO" id="GO:0045259">
    <property type="term" value="C:proton-transporting ATP synthase complex"/>
    <property type="evidence" value="ECO:0007669"/>
    <property type="project" value="UniProtKB-KW"/>
</dbReference>
<evidence type="ECO:0000256" key="11">
    <source>
        <dbReference type="HAMAP-Rule" id="MF_00530"/>
    </source>
</evidence>
<dbReference type="NCBIfam" id="TIGR01216">
    <property type="entry name" value="ATP_synt_epsi"/>
    <property type="match status" value="1"/>
</dbReference>
<sequence>MATFPLEIVTPDRKFFSGEVESVIVRGIDGDLAVLKDRAPLVTPLKICKVRIMIDGKERVAALCNGYIKVSKEGTTIISDAAEWPDEIDVKRAKEAKERAEKRLKERPSGIDTKRAELALRRALNRLDVAEMKNINGTKNINQ</sequence>
<evidence type="ECO:0000256" key="7">
    <source>
        <dbReference type="ARBA" id="ARBA00023065"/>
    </source>
</evidence>
<dbReference type="FunFam" id="1.20.5.440:FF:000001">
    <property type="entry name" value="ATP synthase epsilon chain"/>
    <property type="match status" value="1"/>
</dbReference>
<dbReference type="InterPro" id="IPR001469">
    <property type="entry name" value="ATP_synth_F1_dsu/esu"/>
</dbReference>
<dbReference type="EMBL" id="VULR01000007">
    <property type="protein sequence ID" value="MSS43292.1"/>
    <property type="molecule type" value="Genomic_DNA"/>
</dbReference>
<dbReference type="PANTHER" id="PTHR13822:SF10">
    <property type="entry name" value="ATP SYNTHASE EPSILON CHAIN, CHLOROPLASTIC"/>
    <property type="match status" value="1"/>
</dbReference>
<evidence type="ECO:0000256" key="2">
    <source>
        <dbReference type="ARBA" id="ARBA00004202"/>
    </source>
</evidence>
<comment type="subcellular location">
    <subcellularLocation>
        <location evidence="2 11">Cell membrane</location>
        <topology evidence="2 11">Peripheral membrane protein</topology>
    </subcellularLocation>
</comment>
<dbReference type="Pfam" id="PF00401">
    <property type="entry name" value="ATP-synt_DE"/>
    <property type="match status" value="1"/>
</dbReference>
<evidence type="ECO:0000256" key="10">
    <source>
        <dbReference type="ARBA" id="ARBA00023310"/>
    </source>
</evidence>
<comment type="subunit">
    <text evidence="11 12">F-type ATPases have 2 components, CF(1) - the catalytic core - and CF(0) - the membrane proton channel. CF(1) has five subunits: alpha(3), beta(3), gamma(1), delta(1), epsilon(1). CF(0) has three main subunits: a, b and c.</text>
</comment>
<evidence type="ECO:0000313" key="16">
    <source>
        <dbReference type="Proteomes" id="UP000462760"/>
    </source>
</evidence>
<evidence type="ECO:0000313" key="15">
    <source>
        <dbReference type="EMBL" id="MSS43292.1"/>
    </source>
</evidence>
<evidence type="ECO:0000256" key="9">
    <source>
        <dbReference type="ARBA" id="ARBA00023196"/>
    </source>
</evidence>
<protein>
    <recommendedName>
        <fullName evidence="11">ATP synthase epsilon chain</fullName>
    </recommendedName>
    <alternativeName>
        <fullName evidence="11">ATP synthase F1 sector epsilon subunit</fullName>
    </alternativeName>
    <alternativeName>
        <fullName evidence="11">F-ATPase epsilon subunit</fullName>
    </alternativeName>
</protein>
<dbReference type="Proteomes" id="UP000462760">
    <property type="component" value="Unassembled WGS sequence"/>
</dbReference>
<organism evidence="15 16">
    <name type="scientific">Anaerosalibacter bizertensis</name>
    <dbReference type="NCBI Taxonomy" id="932217"/>
    <lineage>
        <taxon>Bacteria</taxon>
        <taxon>Bacillati</taxon>
        <taxon>Bacillota</taxon>
        <taxon>Tissierellia</taxon>
        <taxon>Tissierellales</taxon>
        <taxon>Sporanaerobacteraceae</taxon>
        <taxon>Anaerosalibacter</taxon>
    </lineage>
</organism>
<feature type="domain" description="ATP synthase F1 complex delta/epsilon subunit N-terminal" evidence="14">
    <location>
        <begin position="5"/>
        <end position="82"/>
    </location>
</feature>
<dbReference type="GO" id="GO:0005524">
    <property type="term" value="F:ATP binding"/>
    <property type="evidence" value="ECO:0007669"/>
    <property type="project" value="UniProtKB-UniRule"/>
</dbReference>
<dbReference type="AlphaFoldDB" id="A0A844FH71"/>
<dbReference type="InterPro" id="IPR020546">
    <property type="entry name" value="ATP_synth_F1_dsu/esu_N"/>
</dbReference>
<dbReference type="InterPro" id="IPR036794">
    <property type="entry name" value="ATP_F1_dsu/esu_C_sf"/>
</dbReference>
<evidence type="ECO:0000256" key="6">
    <source>
        <dbReference type="ARBA" id="ARBA00022781"/>
    </source>
</evidence>
<evidence type="ECO:0000259" key="13">
    <source>
        <dbReference type="Pfam" id="PF00401"/>
    </source>
</evidence>
<keyword evidence="9 11" id="KW-0139">CF(1)</keyword>
<evidence type="ECO:0000256" key="3">
    <source>
        <dbReference type="ARBA" id="ARBA00005712"/>
    </source>
</evidence>